<feature type="domain" description="U1-type" evidence="3">
    <location>
        <begin position="325"/>
        <end position="359"/>
    </location>
</feature>
<feature type="compositionally biased region" description="Basic and acidic residues" evidence="2">
    <location>
        <begin position="59"/>
        <end position="70"/>
    </location>
</feature>
<dbReference type="GO" id="GO:0005654">
    <property type="term" value="C:nucleoplasm"/>
    <property type="evidence" value="ECO:0007669"/>
    <property type="project" value="TreeGrafter"/>
</dbReference>
<feature type="region of interest" description="Disordered" evidence="2">
    <location>
        <begin position="596"/>
        <end position="779"/>
    </location>
</feature>
<dbReference type="GO" id="GO:0045892">
    <property type="term" value="P:negative regulation of DNA-templated transcription"/>
    <property type="evidence" value="ECO:0007669"/>
    <property type="project" value="TreeGrafter"/>
</dbReference>
<dbReference type="GO" id="GO:0003676">
    <property type="term" value="F:nucleic acid binding"/>
    <property type="evidence" value="ECO:0007669"/>
    <property type="project" value="InterPro"/>
</dbReference>
<organism evidence="4 5">
    <name type="scientific">Photinus pyralis</name>
    <name type="common">Common eastern firefly</name>
    <name type="synonym">Lampyris pyralis</name>
    <dbReference type="NCBI Taxonomy" id="7054"/>
    <lineage>
        <taxon>Eukaryota</taxon>
        <taxon>Metazoa</taxon>
        <taxon>Ecdysozoa</taxon>
        <taxon>Arthropoda</taxon>
        <taxon>Hexapoda</taxon>
        <taxon>Insecta</taxon>
        <taxon>Pterygota</taxon>
        <taxon>Neoptera</taxon>
        <taxon>Endopterygota</taxon>
        <taxon>Coleoptera</taxon>
        <taxon>Polyphaga</taxon>
        <taxon>Elateriformia</taxon>
        <taxon>Elateroidea</taxon>
        <taxon>Lampyridae</taxon>
        <taxon>Lampyrinae</taxon>
        <taxon>Photinus</taxon>
    </lineage>
</organism>
<keyword evidence="1" id="KW-0175">Coiled coil</keyword>
<proteinExistence type="predicted"/>
<dbReference type="GO" id="GO:0045893">
    <property type="term" value="P:positive regulation of DNA-templated transcription"/>
    <property type="evidence" value="ECO:0007669"/>
    <property type="project" value="TreeGrafter"/>
</dbReference>
<accession>A0A5N4AQ80</accession>
<feature type="compositionally biased region" description="Pro residues" evidence="2">
    <location>
        <begin position="954"/>
        <end position="963"/>
    </location>
</feature>
<protein>
    <recommendedName>
        <fullName evidence="3">U1-type domain-containing protein</fullName>
    </recommendedName>
</protein>
<feature type="compositionally biased region" description="Basic and acidic residues" evidence="2">
    <location>
        <begin position="20"/>
        <end position="50"/>
    </location>
</feature>
<comment type="caution">
    <text evidence="4">The sequence shown here is derived from an EMBL/GenBank/DDBJ whole genome shotgun (WGS) entry which is preliminary data.</text>
</comment>
<feature type="compositionally biased region" description="Basic and acidic residues" evidence="2">
    <location>
        <begin position="596"/>
        <end position="671"/>
    </location>
</feature>
<feature type="region of interest" description="Disordered" evidence="2">
    <location>
        <begin position="936"/>
        <end position="974"/>
    </location>
</feature>
<feature type="compositionally biased region" description="Low complexity" evidence="2">
    <location>
        <begin position="501"/>
        <end position="515"/>
    </location>
</feature>
<sequence length="986" mass="114338">MAASYCEWCKKFEMTDLYSDYRRKSGREDPRLARRDSKGSSSSDRPKQQYDKLGIPISPKEKQTSPSKDAHNWSLHQAHNQTNQYNSSLQTTYQHLPSALYTDHGQYSTHGYSTAYPTYQQQGYATQAATYDPYQAYGQQAAYGTVGPEPGPPGEEYPQNEWAPVSAYSNMAQAPSHDMPVAQQVPPAGDSKKEAVAQELKQQKVQMSKQREEYVRKVSVLRRELDLLRNQKQELLEEHSSEHDNKHILRENNKLQIEIQNKMKAINNVIEMLTNIIGDRLTISELEEQCKEDSPKHRREKSRRSAPAEKVEIEPPRYCYVYYDPELHWCRVCDVFPKSAKDYLLHLHSKEHRQITQERDMVDTPWHRLPAEPELPSFEGATKKRMPIKGLQFLISATSWYCKLCDTWVGDLHCASQHLKSQNHNQNFANFVEQNPHWEIEWLRDRDKALVRISKDRRSDSDDSDNHEEWKKTKKESFTSTESKKDKKKKKLKKRKKHSSDSSSTSSSSDSSSENESNDKSKSIRVAMRNKMKLQAQMIMSEDVGDKWEALGRLVEESKRKEPVEVVPKVVEPEDSLISQWMTINEPQEKDKRLFNNLKDRMKQKQEAEKARLAELEQQRLEKEKQERELQEKKEQEERALREKEEEKRRQQEELEKQREREREQIRFKTKEKPKKRSASKSPEKPAKYSRSPSSERHKRERSAERRRHDNHHNENGRHSSDGRRKSPSYDKARDRERSHRDKRTSTSSNKKPHFIGRMPLFKNKKVEEKHNEKEIKKEEYDIPRRSRFQPGNLARAFIPEPEVVCFPRLSSIPPLAIPPPPSLVPDAPKISEEVMHPPPPPIINNSLGNEKDQNSLPEGGILPAPPPPPTVCIPDYDSDGDYTKGKALSPSDYEDPISQLYPEAAAMMQQYQYANMEYNAMMYSQMYDYSQDVAVEAPPAPPADDIPLEHTLPLPPPPLPPDDPNEDLAMLGMSADDMAAQSFKC</sequence>
<reference evidence="4 5" key="1">
    <citation type="journal article" date="2018" name="Elife">
        <title>Firefly genomes illuminate parallel origins of bioluminescence in beetles.</title>
        <authorList>
            <person name="Fallon T.R."/>
            <person name="Lower S.E."/>
            <person name="Chang C.H."/>
            <person name="Bessho-Uehara M."/>
            <person name="Martin G.J."/>
            <person name="Bewick A.J."/>
            <person name="Behringer M."/>
            <person name="Debat H.J."/>
            <person name="Wong I."/>
            <person name="Day J.C."/>
            <person name="Suvorov A."/>
            <person name="Silva C.J."/>
            <person name="Stanger-Hall K.F."/>
            <person name="Hall D.W."/>
            <person name="Schmitz R.J."/>
            <person name="Nelson D.R."/>
            <person name="Lewis S.M."/>
            <person name="Shigenobu S."/>
            <person name="Bybee S.M."/>
            <person name="Larracuente A.M."/>
            <person name="Oba Y."/>
            <person name="Weng J.K."/>
        </authorList>
    </citation>
    <scope>NUCLEOTIDE SEQUENCE [LARGE SCALE GENOMIC DNA]</scope>
    <source>
        <strain evidence="4">1611_PpyrPB1</strain>
        <tissue evidence="4">Whole body</tissue>
    </source>
</reference>
<feature type="region of interest" description="Disordered" evidence="2">
    <location>
        <begin position="844"/>
        <end position="895"/>
    </location>
</feature>
<dbReference type="InParanoid" id="A0A5N4AQ80"/>
<feature type="region of interest" description="Disordered" evidence="2">
    <location>
        <begin position="288"/>
        <end position="308"/>
    </location>
</feature>
<feature type="region of interest" description="Disordered" evidence="2">
    <location>
        <begin position="455"/>
        <end position="524"/>
    </location>
</feature>
<dbReference type="EMBL" id="VVIM01000005">
    <property type="protein sequence ID" value="KAB0799487.1"/>
    <property type="molecule type" value="Genomic_DNA"/>
</dbReference>
<name>A0A5N4AQ80_PHOPY</name>
<dbReference type="PANTHER" id="PTHR15577">
    <property type="entry name" value="ZINC FINGER CONTAINING PROTEIN"/>
    <property type="match status" value="1"/>
</dbReference>
<feature type="domain" description="U1-type" evidence="3">
    <location>
        <begin position="397"/>
        <end position="431"/>
    </location>
</feature>
<evidence type="ECO:0000256" key="2">
    <source>
        <dbReference type="SAM" id="MobiDB-lite"/>
    </source>
</evidence>
<feature type="compositionally biased region" description="Basic and acidic residues" evidence="2">
    <location>
        <begin position="467"/>
        <end position="485"/>
    </location>
</feature>
<feature type="region of interest" description="Disordered" evidence="2">
    <location>
        <begin position="20"/>
        <end position="70"/>
    </location>
</feature>
<dbReference type="InterPro" id="IPR003604">
    <property type="entry name" value="Matrin/U1-like-C_Znf_C2H2"/>
</dbReference>
<dbReference type="Proteomes" id="UP000327044">
    <property type="component" value="Unassembled WGS sequence"/>
</dbReference>
<evidence type="ECO:0000313" key="5">
    <source>
        <dbReference type="Proteomes" id="UP000327044"/>
    </source>
</evidence>
<dbReference type="GO" id="GO:0008270">
    <property type="term" value="F:zinc ion binding"/>
    <property type="evidence" value="ECO:0007669"/>
    <property type="project" value="InterPro"/>
</dbReference>
<dbReference type="PANTHER" id="PTHR15577:SF2">
    <property type="entry name" value="ZINC FINGER PROTEIN 318"/>
    <property type="match status" value="1"/>
</dbReference>
<feature type="compositionally biased region" description="Basic residues" evidence="2">
    <location>
        <begin position="486"/>
        <end position="498"/>
    </location>
</feature>
<feature type="compositionally biased region" description="Basic and acidic residues" evidence="2">
    <location>
        <begin position="694"/>
        <end position="740"/>
    </location>
</feature>
<evidence type="ECO:0000259" key="3">
    <source>
        <dbReference type="SMART" id="SM00451"/>
    </source>
</evidence>
<keyword evidence="5" id="KW-1185">Reference proteome</keyword>
<feature type="coiled-coil region" evidence="1">
    <location>
        <begin position="193"/>
        <end position="245"/>
    </location>
</feature>
<evidence type="ECO:0000313" key="4">
    <source>
        <dbReference type="EMBL" id="KAB0799487.1"/>
    </source>
</evidence>
<dbReference type="InterPro" id="IPR055309">
    <property type="entry name" value="Znf318-like"/>
</dbReference>
<gene>
    <name evidence="4" type="ORF">PPYR_07367</name>
</gene>
<feature type="compositionally biased region" description="Basic and acidic residues" evidence="2">
    <location>
        <begin position="765"/>
        <end position="779"/>
    </location>
</feature>
<dbReference type="SMART" id="SM00451">
    <property type="entry name" value="ZnF_U1"/>
    <property type="match status" value="2"/>
</dbReference>
<dbReference type="AlphaFoldDB" id="A0A5N4AQ80"/>
<evidence type="ECO:0000256" key="1">
    <source>
        <dbReference type="SAM" id="Coils"/>
    </source>
</evidence>